<dbReference type="CDD" id="cd15482">
    <property type="entry name" value="Sialidase_non-viral"/>
    <property type="match status" value="1"/>
</dbReference>
<feature type="region of interest" description="Disordered" evidence="1">
    <location>
        <begin position="545"/>
        <end position="574"/>
    </location>
</feature>
<gene>
    <name evidence="4" type="ORF">Bathy04g01130</name>
</gene>
<dbReference type="GeneID" id="19016138"/>
<dbReference type="eggNOG" id="ENOG502QTE2">
    <property type="taxonomic scope" value="Eukaryota"/>
</dbReference>
<keyword evidence="5" id="KW-1185">Reference proteome</keyword>
<dbReference type="Proteomes" id="UP000198341">
    <property type="component" value="Chromosome 4"/>
</dbReference>
<dbReference type="EMBL" id="FO082275">
    <property type="protein sequence ID" value="CCO16089.1"/>
    <property type="molecule type" value="Genomic_DNA"/>
</dbReference>
<dbReference type="InterPro" id="IPR036278">
    <property type="entry name" value="Sialidase_sf"/>
</dbReference>
<feature type="compositionally biased region" description="Pro residues" evidence="1">
    <location>
        <begin position="565"/>
        <end position="574"/>
    </location>
</feature>
<feature type="domain" description="Sialidase" evidence="3">
    <location>
        <begin position="185"/>
        <end position="488"/>
    </location>
</feature>
<dbReference type="RefSeq" id="XP_007513564.1">
    <property type="nucleotide sequence ID" value="XM_007513502.1"/>
</dbReference>
<dbReference type="GO" id="GO:0016787">
    <property type="term" value="F:hydrolase activity"/>
    <property type="evidence" value="ECO:0007669"/>
    <property type="project" value="UniProtKB-KW"/>
</dbReference>
<organism evidence="4 5">
    <name type="scientific">Bathycoccus prasinos</name>
    <dbReference type="NCBI Taxonomy" id="41875"/>
    <lineage>
        <taxon>Eukaryota</taxon>
        <taxon>Viridiplantae</taxon>
        <taxon>Chlorophyta</taxon>
        <taxon>Mamiellophyceae</taxon>
        <taxon>Mamiellales</taxon>
        <taxon>Bathycoccaceae</taxon>
        <taxon>Bathycoccus</taxon>
    </lineage>
</organism>
<protein>
    <submittedName>
        <fullName evidence="4">BNR repeat-containing glycosyl hydrolase</fullName>
    </submittedName>
</protein>
<evidence type="ECO:0000313" key="4">
    <source>
        <dbReference type="EMBL" id="CCO16089.1"/>
    </source>
</evidence>
<accession>K8EDM5</accession>
<dbReference type="Gene3D" id="2.120.10.10">
    <property type="match status" value="1"/>
</dbReference>
<dbReference type="SUPFAM" id="SSF50939">
    <property type="entry name" value="Sialidases"/>
    <property type="match status" value="1"/>
</dbReference>
<feature type="compositionally biased region" description="Low complexity" evidence="1">
    <location>
        <begin position="55"/>
        <end position="67"/>
    </location>
</feature>
<dbReference type="Pfam" id="PF13088">
    <property type="entry name" value="BNR_2"/>
    <property type="match status" value="1"/>
</dbReference>
<evidence type="ECO:0000313" key="5">
    <source>
        <dbReference type="Proteomes" id="UP000198341"/>
    </source>
</evidence>
<dbReference type="AlphaFoldDB" id="K8EDM5"/>
<feature type="signal peptide" evidence="2">
    <location>
        <begin position="1"/>
        <end position="29"/>
    </location>
</feature>
<evidence type="ECO:0000256" key="2">
    <source>
        <dbReference type="SAM" id="SignalP"/>
    </source>
</evidence>
<dbReference type="PANTHER" id="PTHR43752">
    <property type="entry name" value="BNR/ASP-BOX REPEAT FAMILY PROTEIN"/>
    <property type="match status" value="1"/>
</dbReference>
<proteinExistence type="predicted"/>
<evidence type="ECO:0000259" key="3">
    <source>
        <dbReference type="Pfam" id="PF13088"/>
    </source>
</evidence>
<reference evidence="4 5" key="1">
    <citation type="submission" date="2011-10" db="EMBL/GenBank/DDBJ databases">
        <authorList>
            <person name="Genoscope - CEA"/>
        </authorList>
    </citation>
    <scope>NUCLEOTIDE SEQUENCE [LARGE SCALE GENOMIC DNA]</scope>
    <source>
        <strain evidence="4 5">RCC 1105</strain>
    </source>
</reference>
<name>K8EDM5_9CHLO</name>
<sequence>MNPRLAKEDRKSPLTFFLLLSVTLFLCVAVFGPDGPVRTRGSNSIESSAARLGKGKTSSSSAKFKTTMRTKKNEVKEEEEEEENNNNASESEYAQINAYFAKFAVKRDEDKKKNHRKAGAGGGSSGASSLGGMKTISAFGRYWDKQVPMDNEIRKNRANSDRVSAILMPPESSSHASSLLALPNGDVLLAWFSGKSEGGDNVGIAVSKLKKGETKWSQAKFVSKAQHRSAQNPVLMRNNNPNDKEDSKHVRIVHSSQAAYEGQGTSDMRSLFSTDGGETWSKPVVVDHKNGAFPKNSAIRALNGDLILPMYYTPSGFFDASTQYSELQTSKDGGESWHPLVEMPGTRGNLVQPTIVRLNNNDLLSFFRSRTADFIYASKSTNDGKTWTEAKPTKFPNNNAGIQMIKLRDSSKDVLVLVFDNCNEGRFPLSIALSEDGGKSWDHIRDLEPDVDFDHEQPNRDKHTNDGDGEYSYPSIQEDGIHDGLIHVAYTFRRETIKYSAFMTDWIKDNSEEAKSIGKVQKIADTFNDAVYTERINGKRNDWEFDVGSDNDGNPKTEYMLPNPEELPPTELPL</sequence>
<keyword evidence="2" id="KW-0732">Signal</keyword>
<dbReference type="OrthoDB" id="504663at2759"/>
<feature type="compositionally biased region" description="Basic and acidic residues" evidence="1">
    <location>
        <begin position="449"/>
        <end position="466"/>
    </location>
</feature>
<feature type="region of interest" description="Disordered" evidence="1">
    <location>
        <begin position="449"/>
        <end position="469"/>
    </location>
</feature>
<dbReference type="PANTHER" id="PTHR43752:SF2">
    <property type="entry name" value="BNR_ASP-BOX REPEAT FAMILY PROTEIN"/>
    <property type="match status" value="1"/>
</dbReference>
<dbReference type="KEGG" id="bpg:Bathy04g01130"/>
<feature type="region of interest" description="Disordered" evidence="1">
    <location>
        <begin position="37"/>
        <end position="91"/>
    </location>
</feature>
<dbReference type="InterPro" id="IPR011040">
    <property type="entry name" value="Sialidase"/>
</dbReference>
<feature type="chain" id="PRO_5003917336" evidence="2">
    <location>
        <begin position="30"/>
        <end position="574"/>
    </location>
</feature>
<keyword evidence="4" id="KW-0378">Hydrolase</keyword>
<feature type="region of interest" description="Disordered" evidence="1">
    <location>
        <begin position="110"/>
        <end position="130"/>
    </location>
</feature>
<evidence type="ECO:0000256" key="1">
    <source>
        <dbReference type="SAM" id="MobiDB-lite"/>
    </source>
</evidence>